<dbReference type="InterPro" id="IPR024402">
    <property type="entry name" value="DUF2726"/>
</dbReference>
<dbReference type="EMBL" id="CP048659">
    <property type="protein sequence ID" value="QOW46608.1"/>
    <property type="molecule type" value="Genomic_DNA"/>
</dbReference>
<dbReference type="Proteomes" id="UP000593966">
    <property type="component" value="Chromosome"/>
</dbReference>
<protein>
    <submittedName>
        <fullName evidence="3">DUF2726 domain-containing protein</fullName>
    </submittedName>
</protein>
<evidence type="ECO:0000313" key="3">
    <source>
        <dbReference type="EMBL" id="QOW46608.1"/>
    </source>
</evidence>
<keyword evidence="1" id="KW-0812">Transmembrane</keyword>
<evidence type="ECO:0000259" key="2">
    <source>
        <dbReference type="Pfam" id="PF10881"/>
    </source>
</evidence>
<accession>A0A7S6VXB1</accession>
<keyword evidence="1" id="KW-1133">Transmembrane helix</keyword>
<name>A0A7S6VXB1_9GAMM</name>
<dbReference type="AlphaFoldDB" id="A0A7S6VXB1"/>
<gene>
    <name evidence="3" type="ORF">G0028_12285</name>
</gene>
<evidence type="ECO:0000256" key="1">
    <source>
        <dbReference type="SAM" id="Phobius"/>
    </source>
</evidence>
<sequence length="150" mass="17857">MFDLHEIVFFVIGCAACLAFFMICFGHHLFKKQQYYSKPILTHFEQKMFVRLKDAFPQYHILAQVAFSALLTSKQYKFRARFNRKVTDFVIVNDHFQVLAIIELDDPSHIGQEQRDAERDDMLHEAGYTVFRYTQIPTLQQLRKDFKNIQ</sequence>
<keyword evidence="4" id="KW-1185">Reference proteome</keyword>
<dbReference type="Pfam" id="PF10881">
    <property type="entry name" value="DUF2726"/>
    <property type="match status" value="1"/>
</dbReference>
<organism evidence="3 4">
    <name type="scientific">Acinetobacter piscicola</name>
    <dbReference type="NCBI Taxonomy" id="2006115"/>
    <lineage>
        <taxon>Bacteria</taxon>
        <taxon>Pseudomonadati</taxon>
        <taxon>Pseudomonadota</taxon>
        <taxon>Gammaproteobacteria</taxon>
        <taxon>Moraxellales</taxon>
        <taxon>Moraxellaceae</taxon>
        <taxon>Acinetobacter</taxon>
    </lineage>
</organism>
<evidence type="ECO:0000313" key="4">
    <source>
        <dbReference type="Proteomes" id="UP000593966"/>
    </source>
</evidence>
<proteinExistence type="predicted"/>
<feature type="domain" description="DUF2726" evidence="2">
    <location>
        <begin position="38"/>
        <end position="146"/>
    </location>
</feature>
<keyword evidence="1" id="KW-0472">Membrane</keyword>
<feature type="transmembrane region" description="Helical" evidence="1">
    <location>
        <begin position="6"/>
        <end position="30"/>
    </location>
</feature>
<dbReference type="RefSeq" id="WP_180045109.1">
    <property type="nucleotide sequence ID" value="NZ_CP048659.1"/>
</dbReference>
<reference evidence="3 4" key="1">
    <citation type="submission" date="2020-02" db="EMBL/GenBank/DDBJ databases">
        <title>Tigecycline-resistant Acinetobacter species from pigs and migratory birds.</title>
        <authorList>
            <person name="Chen C."/>
            <person name="Sun J."/>
            <person name="Liao X.-P."/>
            <person name="Liu Y.-H."/>
        </authorList>
    </citation>
    <scope>NUCLEOTIDE SEQUENCE [LARGE SCALE GENOMIC DNA]</scope>
    <source>
        <strain evidence="3 4">YH12207_T</strain>
    </source>
</reference>